<dbReference type="SUPFAM" id="SSF54928">
    <property type="entry name" value="RNA-binding domain, RBD"/>
    <property type="match status" value="1"/>
</dbReference>
<dbReference type="InterPro" id="IPR035979">
    <property type="entry name" value="RBD_domain_sf"/>
</dbReference>
<proteinExistence type="predicted"/>
<accession>A0A0C9MHB1</accession>
<dbReference type="InterPro" id="IPR012677">
    <property type="entry name" value="Nucleotide-bd_a/b_plait_sf"/>
</dbReference>
<sequence>MMASTTTTARQLVARVFTARQTTCLSSIATKTCQRASFHTTQHMLNSTSSTTEKKNFAENMSKQFIGHVKKQRSNQTKTFAEPSRFVVIDSLPPTATKEDVYKLAREAFVDGDKQIIEAVFCRNHEFNFTGRCIVSLSTAEDARRLIEYGHRRVLGGNTLKVNYTGNAKSDVSSVMSQHRRSEMTSLTDNTSASGRAVIVTGLPPRTQPEHLLGYLRSRNFFPVEGAPDNVLHLKTKEQSTVAKFLVKFDSESEAWRCVRTFHNTDFLLKSRQENYRLQLSVAY</sequence>
<dbReference type="OrthoDB" id="5541797at2759"/>
<dbReference type="EMBL" id="DF836312">
    <property type="protein sequence ID" value="GAN02517.1"/>
    <property type="molecule type" value="Genomic_DNA"/>
</dbReference>
<reference evidence="1" key="1">
    <citation type="submission" date="2014-09" db="EMBL/GenBank/DDBJ databases">
        <title>Draft genome sequence of an oleaginous Mucoromycotina fungus Mucor ambiguus NBRC6742.</title>
        <authorList>
            <person name="Takeda I."/>
            <person name="Yamane N."/>
            <person name="Morita T."/>
            <person name="Tamano K."/>
            <person name="Machida M."/>
            <person name="Baker S."/>
            <person name="Koike H."/>
        </authorList>
    </citation>
    <scope>NUCLEOTIDE SEQUENCE</scope>
    <source>
        <strain evidence="1">NBRC 6742</strain>
    </source>
</reference>
<protein>
    <recommendedName>
        <fullName evidence="3">RRM domain-containing protein</fullName>
    </recommendedName>
</protein>
<dbReference type="GO" id="GO:0003676">
    <property type="term" value="F:nucleic acid binding"/>
    <property type="evidence" value="ECO:0007669"/>
    <property type="project" value="InterPro"/>
</dbReference>
<gene>
    <name evidence="1" type="ORF">MAM1_0023d01961</name>
</gene>
<evidence type="ECO:0000313" key="2">
    <source>
        <dbReference type="Proteomes" id="UP000053815"/>
    </source>
</evidence>
<keyword evidence="2" id="KW-1185">Reference proteome</keyword>
<dbReference type="CDD" id="cd00590">
    <property type="entry name" value="RRM_SF"/>
    <property type="match status" value="1"/>
</dbReference>
<dbReference type="Proteomes" id="UP000053815">
    <property type="component" value="Unassembled WGS sequence"/>
</dbReference>
<dbReference type="AlphaFoldDB" id="A0A0C9MHB1"/>
<name>A0A0C9MHB1_9FUNG</name>
<evidence type="ECO:0000313" key="1">
    <source>
        <dbReference type="EMBL" id="GAN02517.1"/>
    </source>
</evidence>
<evidence type="ECO:0008006" key="3">
    <source>
        <dbReference type="Google" id="ProtNLM"/>
    </source>
</evidence>
<organism evidence="1">
    <name type="scientific">Mucor ambiguus</name>
    <dbReference type="NCBI Taxonomy" id="91626"/>
    <lineage>
        <taxon>Eukaryota</taxon>
        <taxon>Fungi</taxon>
        <taxon>Fungi incertae sedis</taxon>
        <taxon>Mucoromycota</taxon>
        <taxon>Mucoromycotina</taxon>
        <taxon>Mucoromycetes</taxon>
        <taxon>Mucorales</taxon>
        <taxon>Mucorineae</taxon>
        <taxon>Mucoraceae</taxon>
        <taxon>Mucor</taxon>
    </lineage>
</organism>
<dbReference type="Gene3D" id="3.30.70.330">
    <property type="match status" value="1"/>
</dbReference>